<sequence length="64" mass="7275">MKLERFPAMVYRLALWTIHTSRTSVMLDDGPSLVSVMEEKFSARVKNFIACIDKFGRTILAQPG</sequence>
<organism evidence="1 2">
    <name type="scientific">Entomophthora muscae</name>
    <dbReference type="NCBI Taxonomy" id="34485"/>
    <lineage>
        <taxon>Eukaryota</taxon>
        <taxon>Fungi</taxon>
        <taxon>Fungi incertae sedis</taxon>
        <taxon>Zoopagomycota</taxon>
        <taxon>Entomophthoromycotina</taxon>
        <taxon>Entomophthoromycetes</taxon>
        <taxon>Entomophthorales</taxon>
        <taxon>Entomophthoraceae</taxon>
        <taxon>Entomophthora</taxon>
    </lineage>
</organism>
<keyword evidence="2" id="KW-1185">Reference proteome</keyword>
<accession>A0ACC2SAT9</accession>
<protein>
    <submittedName>
        <fullName evidence="1">Uncharacterized protein</fullName>
    </submittedName>
</protein>
<dbReference type="Proteomes" id="UP001165960">
    <property type="component" value="Unassembled WGS sequence"/>
</dbReference>
<evidence type="ECO:0000313" key="2">
    <source>
        <dbReference type="Proteomes" id="UP001165960"/>
    </source>
</evidence>
<reference evidence="1" key="1">
    <citation type="submission" date="2022-04" db="EMBL/GenBank/DDBJ databases">
        <title>Genome of the entomopathogenic fungus Entomophthora muscae.</title>
        <authorList>
            <person name="Elya C."/>
            <person name="Lovett B.R."/>
            <person name="Lee E."/>
            <person name="Macias A.M."/>
            <person name="Hajek A.E."/>
            <person name="De Bivort B.L."/>
            <person name="Kasson M.T."/>
            <person name="De Fine Licht H.H."/>
            <person name="Stajich J.E."/>
        </authorList>
    </citation>
    <scope>NUCLEOTIDE SEQUENCE</scope>
    <source>
        <strain evidence="1">Berkeley</strain>
    </source>
</reference>
<evidence type="ECO:0000313" key="1">
    <source>
        <dbReference type="EMBL" id="KAJ9059413.1"/>
    </source>
</evidence>
<gene>
    <name evidence="1" type="ORF">DSO57_1002411</name>
</gene>
<dbReference type="EMBL" id="QTSX02005685">
    <property type="protein sequence ID" value="KAJ9059413.1"/>
    <property type="molecule type" value="Genomic_DNA"/>
</dbReference>
<comment type="caution">
    <text evidence="1">The sequence shown here is derived from an EMBL/GenBank/DDBJ whole genome shotgun (WGS) entry which is preliminary data.</text>
</comment>
<proteinExistence type="predicted"/>
<name>A0ACC2SAT9_9FUNG</name>